<keyword evidence="3" id="KW-0677">Repeat</keyword>
<dbReference type="SUPFAM" id="SSF69318">
    <property type="entry name" value="Integrin alpha N-terminal domain"/>
    <property type="match status" value="1"/>
</dbReference>
<evidence type="ECO:0000256" key="3">
    <source>
        <dbReference type="ARBA" id="ARBA00022737"/>
    </source>
</evidence>
<feature type="region of interest" description="Disordered" evidence="5">
    <location>
        <begin position="2052"/>
        <end position="2071"/>
    </location>
</feature>
<dbReference type="InterPro" id="IPR013783">
    <property type="entry name" value="Ig-like_fold"/>
</dbReference>
<evidence type="ECO:0000256" key="2">
    <source>
        <dbReference type="ARBA" id="ARBA00022525"/>
    </source>
</evidence>
<evidence type="ECO:0000313" key="10">
    <source>
        <dbReference type="Proteomes" id="UP001501757"/>
    </source>
</evidence>
<evidence type="ECO:0000313" key="9">
    <source>
        <dbReference type="EMBL" id="GAA0340487.1"/>
    </source>
</evidence>
<dbReference type="InterPro" id="IPR003284">
    <property type="entry name" value="Sal_SpvB"/>
</dbReference>
<dbReference type="PANTHER" id="PTHR32305:SF15">
    <property type="entry name" value="PROTEIN RHSA-RELATED"/>
    <property type="match status" value="1"/>
</dbReference>
<feature type="compositionally biased region" description="Low complexity" evidence="5">
    <location>
        <begin position="2056"/>
        <end position="2069"/>
    </location>
</feature>
<reference evidence="10" key="1">
    <citation type="journal article" date="2019" name="Int. J. Syst. Evol. Microbiol.">
        <title>The Global Catalogue of Microorganisms (GCM) 10K type strain sequencing project: providing services to taxonomists for standard genome sequencing and annotation.</title>
        <authorList>
            <consortium name="The Broad Institute Genomics Platform"/>
            <consortium name="The Broad Institute Genome Sequencing Center for Infectious Disease"/>
            <person name="Wu L."/>
            <person name="Ma J."/>
        </authorList>
    </citation>
    <scope>NUCLEOTIDE SEQUENCE [LARGE SCALE GENOMIC DNA]</scope>
    <source>
        <strain evidence="10">JCM 13378</strain>
    </source>
</reference>
<feature type="domain" description="Teneurin-like YD-shell" evidence="8">
    <location>
        <begin position="1678"/>
        <end position="1970"/>
    </location>
</feature>
<dbReference type="PANTHER" id="PTHR32305">
    <property type="match status" value="1"/>
</dbReference>
<dbReference type="InterPro" id="IPR028920">
    <property type="entry name" value="Tox-ART-HYD1_dom"/>
</dbReference>
<sequence length="2241" mass="243045">MGTVGFLSQASEHSVTLSWNQVDGAEHYRLEERQNGSSGNWTHISPASLLSHTLSKSTGKFDYRVIGCLVDPSRPTQPLCDEVAQYSQTLTIDYDDPATLNWAAFGGEVADQVLPNISPGSSNYFGPLPGKAAVSGGSASYTIPIAIPPGRAGMAPSVALSYSSRAGNGLAGVGWDLSAGGSISRCPATLAQDGFSAGVSYNGNTDRLCLNGQRLVLRSGVYGGSGATYATELDQFLTVKQQGAINSSGTYFTVTYADGRMQKYDAAVTPQGAAAALSWQIGSEHDVSGQNAIHYVYSQDQSAGEILLESIFYTGQGTTIGNRKVEFNYENRSKYSTSYLAGGKTRQTKRLESVKTYYANTLVRSYTLGYEVSRASGRSLLQSVSECAETQCRSTTFDWQDDAPKFQLELFTSSDGTEIYPSHVDRFGDEVVESISSIDASGDVNGDGVRDWKTYSVDNSGQYIGQHQFLNAEGDLLGTSNFAISTCMRSSIDYSDYCIEGDFNLDGRTDTWKIENDQLKIGYVLENQSGIYVDWSTNNQHITIEPYVSLASPGDTLVDANDYNGDGWPDLIVKRKISPNAASLTLYLHSQNLARPYQSGQHLINIGLTQNAQFVGDMNADGLPDLVEYGQGLNQARPVPHRLLLTHVSTQGTVSLVAHNINFTHGGIEGDYAILVDANGDGLKDWLGWMGGAGNLFLKLNQGDGNFAAAVDLGAASVLETRNYPMPSKPGEAKWGLAAKFEQAIKIADIDGDGRSELLIPGDVLVAGCHKIYGVFDHLQGRKTDVIKCGHELYGNYQTSQTGPEQAMFPEWDRSIYRYNVMKFVENTNGTFSATIGDSGLVGAANYTKVVDAFGKGLSDMVFSYGCVQYADDGCSFNGSSNLLSQQNSVYINRNYGATDKAEPGKQDYRAIDLMVAANDSAGNQASWHYRPLSSGNGEFYQRQISDVIDEGHFNFASSMYVVAEFQQSNGVGSNNKQSYQYGGATYNHRGRGFRGFTQITQVDDANGTQTETNFLIKFPFTSQVASQSVYQVGEQNPIQTQTNHWLQNPNYAFTNSWHIYNQQATVTKFDVQSTRPGSVATTTSTSAVTTSTMSVNSIDQYGNVAEQVTLVTDSTMSHTTKVETDYTQATSSWPNRWESRKVTKSVDHLNGLAAASGTNETQVVETQVETWNSTFRQPQVLKVSGDTSTLTSTYVYNDYGLPKTITQTGNVLIGSSATATEQSRITELYYSNDGQSVAADGYFVSQQNQKLGGNKVLATNIATDPTNGLPLTQVAINGVTTTTGYDAFNRPKTLDVTGQPTQYLSYQQVENQGHAVMKVVVQQAGNPTTEQYQDSLGRTVKTRTQGFDGNWISQDISFTARGFKASETTPYTGTDKGTTTYSGYDVLGRLVGKLTSGSHGNLITQYSYQGLTTNISTTADIGHNLSMSRRYNSLQQLVNTVDAKAGSTDYLYDAGGNPILIQDANAVQITAKYDALGRKLWVDDPNQGKTSFVYNDFAELETETDANSKTIYYDMDKAGRVTTRIADGKTALFGWDTCKTGMLCSESENGVNKTYKYNYAALPYQSTLTVDGTSYTTETQYDQNSGKPKALIYPNGLILGYEYNSYGYLTREYNAATDYSYRTVTAQDAFGNITTAQIGDENAALTSSIGYSAISGQMLFNVVKNGNTALHSLNYAEYDSYGNLLEQQNLLPTFNSTETFAYDELQRLVTASTSGNGVNFSVSYGYDAVGNIRHKSDYSVSGDSAYQYVESSNKLESVDLKGGGSETYGYDNKGNLTHRNGIREVTYNVFNKPTQISRNGSVSFVYGADLARVKQVRSAGSGEVTTYYVDKHYEVETSSSGSQQKAYIADIAILTFGSDTSIAFTHRDRLGSATTFTDHNGQVTAYRHFDAFGTPRGGDWSQLSLPRLAEGPSRRGFTDHEHLDEAELIHMNGRVYDYKVGRFLSVDPIIQSPGNSQSINPYSYIMNNPLAGTDPSGYSAVEPEKLRQKVTVTGSKIKRDAPVGGTNTIGGSAVGVSYTGVGGAANGAQNQGNPSSNNQAIVDKLGQGEVAKQGSNAASSNSNAQSNAFDPFAPTPLGNLQNWIFENLINPMPEIKASIDAINEGDFSGAAQSMVGIVGKKVKAVGKLGEKVNDSIEELTERVRHFTNNKGLEGIRESNSIIASDQNSVFTVKARGRVGSARDIEKQLGIKRGKGNNYVEFDANPNEIQVIKNPVTGAAERVFEGDVDLTGRNASFYKNR</sequence>
<proteinExistence type="predicted"/>
<dbReference type="Pfam" id="PF15633">
    <property type="entry name" value="Tox-ART-HYD1"/>
    <property type="match status" value="1"/>
</dbReference>
<dbReference type="EMBL" id="BAAAEI010000001">
    <property type="protein sequence ID" value="GAA0340487.1"/>
    <property type="molecule type" value="Genomic_DNA"/>
</dbReference>
<evidence type="ECO:0000259" key="8">
    <source>
        <dbReference type="Pfam" id="PF25023"/>
    </source>
</evidence>
<dbReference type="Pfam" id="PF03534">
    <property type="entry name" value="SpvB"/>
    <property type="match status" value="1"/>
</dbReference>
<comment type="caution">
    <text evidence="9">The sequence shown here is derived from an EMBL/GenBank/DDBJ whole genome shotgun (WGS) entry which is preliminary data.</text>
</comment>
<keyword evidence="2" id="KW-0964">Secreted</keyword>
<feature type="domain" description="Tox-ART-HYD1" evidence="7">
    <location>
        <begin position="2144"/>
        <end position="2231"/>
    </location>
</feature>
<dbReference type="InterPro" id="IPR028994">
    <property type="entry name" value="Integrin_alpha_N"/>
</dbReference>
<dbReference type="InterPro" id="IPR022045">
    <property type="entry name" value="TcdB_toxin_mid/N"/>
</dbReference>
<dbReference type="InterPro" id="IPR056823">
    <property type="entry name" value="TEN-like_YD-shell"/>
</dbReference>
<name>A0ABP3GB82_9ALTE</name>
<evidence type="ECO:0000256" key="1">
    <source>
        <dbReference type="ARBA" id="ARBA00004613"/>
    </source>
</evidence>
<comment type="subcellular location">
    <subcellularLocation>
        <location evidence="1">Secreted</location>
    </subcellularLocation>
</comment>
<dbReference type="Pfam" id="PF25023">
    <property type="entry name" value="TEN_YD-shell"/>
    <property type="match status" value="1"/>
</dbReference>
<protein>
    <recommendedName>
        <fullName evidence="11">Insecticide toxin TcdB middle/N-terminal domain-containing protein</fullName>
    </recommendedName>
</protein>
<keyword evidence="4" id="KW-0843">Virulence</keyword>
<dbReference type="Gene3D" id="2.180.10.10">
    <property type="entry name" value="RHS repeat-associated core"/>
    <property type="match status" value="1"/>
</dbReference>
<gene>
    <name evidence="9" type="ORF">GCM10009092_01230</name>
</gene>
<dbReference type="NCBIfam" id="TIGR03696">
    <property type="entry name" value="Rhs_assc_core"/>
    <property type="match status" value="1"/>
</dbReference>
<feature type="domain" description="Insecticide toxin TcdB middle/N-terminal" evidence="6">
    <location>
        <begin position="899"/>
        <end position="1018"/>
    </location>
</feature>
<organism evidence="9 10">
    <name type="scientific">Bowmanella denitrificans</name>
    <dbReference type="NCBI Taxonomy" id="366582"/>
    <lineage>
        <taxon>Bacteria</taxon>
        <taxon>Pseudomonadati</taxon>
        <taxon>Pseudomonadota</taxon>
        <taxon>Gammaproteobacteria</taxon>
        <taxon>Alteromonadales</taxon>
        <taxon>Alteromonadaceae</taxon>
        <taxon>Bowmanella</taxon>
    </lineage>
</organism>
<evidence type="ECO:0000256" key="4">
    <source>
        <dbReference type="ARBA" id="ARBA00023026"/>
    </source>
</evidence>
<accession>A0ABP3GB82</accession>
<evidence type="ECO:0008006" key="11">
    <source>
        <dbReference type="Google" id="ProtNLM"/>
    </source>
</evidence>
<dbReference type="Gene3D" id="2.60.40.10">
    <property type="entry name" value="Immunoglobulins"/>
    <property type="match status" value="1"/>
</dbReference>
<dbReference type="InterPro" id="IPR050708">
    <property type="entry name" value="T6SS_VgrG/RHS"/>
</dbReference>
<evidence type="ECO:0000256" key="5">
    <source>
        <dbReference type="SAM" id="MobiDB-lite"/>
    </source>
</evidence>
<dbReference type="Pfam" id="PF12256">
    <property type="entry name" value="TcdB_toxin_midN"/>
    <property type="match status" value="1"/>
</dbReference>
<keyword evidence="10" id="KW-1185">Reference proteome</keyword>
<dbReference type="InterPro" id="IPR022385">
    <property type="entry name" value="Rhs_assc_core"/>
</dbReference>
<evidence type="ECO:0000259" key="7">
    <source>
        <dbReference type="Pfam" id="PF15633"/>
    </source>
</evidence>
<dbReference type="Proteomes" id="UP001501757">
    <property type="component" value="Unassembled WGS sequence"/>
</dbReference>
<evidence type="ECO:0000259" key="6">
    <source>
        <dbReference type="Pfam" id="PF12256"/>
    </source>
</evidence>